<dbReference type="PANTHER" id="PTHR10362">
    <property type="entry name" value="HISTIDINE AMMONIA-LYASE"/>
    <property type="match status" value="1"/>
</dbReference>
<dbReference type="EMBL" id="CCRK01000002">
    <property type="protein sequence ID" value="CDZ46482.1"/>
    <property type="molecule type" value="Genomic_DNA"/>
</dbReference>
<evidence type="ECO:0000256" key="1">
    <source>
        <dbReference type="ARBA" id="ARBA00023239"/>
    </source>
</evidence>
<dbReference type="CDD" id="cd00332">
    <property type="entry name" value="PAL-HAL"/>
    <property type="match status" value="1"/>
</dbReference>
<evidence type="ECO:0000313" key="2">
    <source>
        <dbReference type="EMBL" id="CDZ46482.1"/>
    </source>
</evidence>
<reference evidence="2 3" key="1">
    <citation type="submission" date="2014-08" db="EMBL/GenBank/DDBJ databases">
        <authorList>
            <person name="Chen Y.-H."/>
        </authorList>
    </citation>
    <scope>NUCLEOTIDE SEQUENCE [LARGE SCALE GENOMIC DNA]</scope>
</reference>
<dbReference type="InterPro" id="IPR001106">
    <property type="entry name" value="Aromatic_Lyase"/>
</dbReference>
<name>A0A0T7GGT2_NEOGA</name>
<dbReference type="Proteomes" id="UP000039660">
    <property type="component" value="Unassembled WGS sequence"/>
</dbReference>
<dbReference type="SUPFAM" id="SSF48557">
    <property type="entry name" value="L-aspartase-like"/>
    <property type="match status" value="1"/>
</dbReference>
<dbReference type="Gene3D" id="1.10.275.10">
    <property type="entry name" value="Fumarase/aspartase (N-terminal domain)"/>
    <property type="match status" value="1"/>
</dbReference>
<dbReference type="InterPro" id="IPR008948">
    <property type="entry name" value="L-Aspartase-like"/>
</dbReference>
<gene>
    <name evidence="2" type="ORF">NGAL_HAMBI1189_14330</name>
</gene>
<dbReference type="FunFam" id="1.10.275.10:FF:000005">
    <property type="entry name" value="Histidine ammonia-lyase"/>
    <property type="match status" value="1"/>
</dbReference>
<dbReference type="Pfam" id="PF00221">
    <property type="entry name" value="Lyase_aromatic"/>
    <property type="match status" value="1"/>
</dbReference>
<sequence>MSLVSCSVAPVQKRLIMADVVVLDGVLTWKEIAAIANGAELGLSAGAWQRVSKARAIVDALVEREIRGYGINTGIGALCDVIVDREDQQALSRNIVLSHACGVGEPLGKAETRAVMTAQIANFAHGFSGISVEVVETLLALLNANFLPVIPSRGSVGYLTHAAAIGLVLIGEGECRHADESISGREALKRLALDPIALKAKEGLSLVNGTPCATGLGALAVSRFFHLLDWADAAAAMTYENLGAQADPFAEMPLSLRHSAGLQQVGRNLRHLLAGSQLLAQSAGSRTQDPLSLRAVPQIHGAVRDVLRQAVDVVDRELASVTDNPIVTGSPEAPQVHSQAHAVGAGLGLALDSVATAAAELAAISERRIDRLVNPLVSGLPAFLAAENGVCAGFMIIQYTAAALVAENRRLAAPASLGGGITSALQEDILTHATPAADKALAILDNLQTILAIEVMAAAQAYDQQPRSVAKAARTAALYARARGEVSFYRDDQPLNTVVAKIRSMMGTTSVGLEGEAS</sequence>
<accession>A0A0T7GGT2</accession>
<proteinExistence type="predicted"/>
<dbReference type="AlphaFoldDB" id="A0A0T7GGT2"/>
<protein>
    <submittedName>
        <fullName evidence="2">Histidine ammonia-lyase</fullName>
    </submittedName>
</protein>
<dbReference type="InterPro" id="IPR024083">
    <property type="entry name" value="Fumarase/histidase_N"/>
</dbReference>
<organism evidence="2 3">
    <name type="scientific">Neorhizobium galegae bv. officinalis</name>
    <dbReference type="NCBI Taxonomy" id="323656"/>
    <lineage>
        <taxon>Bacteria</taxon>
        <taxon>Pseudomonadati</taxon>
        <taxon>Pseudomonadota</taxon>
        <taxon>Alphaproteobacteria</taxon>
        <taxon>Hyphomicrobiales</taxon>
        <taxon>Rhizobiaceae</taxon>
        <taxon>Rhizobium/Agrobacterium group</taxon>
        <taxon>Neorhizobium</taxon>
    </lineage>
</organism>
<dbReference type="GO" id="GO:0016841">
    <property type="term" value="F:ammonia-lyase activity"/>
    <property type="evidence" value="ECO:0007669"/>
    <property type="project" value="UniProtKB-ARBA"/>
</dbReference>
<keyword evidence="1 2" id="KW-0456">Lyase</keyword>
<dbReference type="Gene3D" id="1.20.200.10">
    <property type="entry name" value="Fumarase/aspartase (Central domain)"/>
    <property type="match status" value="1"/>
</dbReference>
<evidence type="ECO:0000313" key="3">
    <source>
        <dbReference type="Proteomes" id="UP000039660"/>
    </source>
</evidence>